<keyword evidence="3" id="KW-1185">Reference proteome</keyword>
<evidence type="ECO:0000313" key="2">
    <source>
        <dbReference type="EMBL" id="EZA59758.1"/>
    </source>
</evidence>
<reference evidence="2 3" key="1">
    <citation type="journal article" date="2014" name="Curr. Biol.">
        <title>The genome of the clonal raider ant Cerapachys biroi.</title>
        <authorList>
            <person name="Oxley P.R."/>
            <person name="Ji L."/>
            <person name="Fetter-Pruneda I."/>
            <person name="McKenzie S.K."/>
            <person name="Li C."/>
            <person name="Hu H."/>
            <person name="Zhang G."/>
            <person name="Kronauer D.J."/>
        </authorList>
    </citation>
    <scope>NUCLEOTIDE SEQUENCE [LARGE SCALE GENOMIC DNA]</scope>
</reference>
<protein>
    <recommendedName>
        <fullName evidence="4">Copia protein</fullName>
    </recommendedName>
</protein>
<evidence type="ECO:0008006" key="4">
    <source>
        <dbReference type="Google" id="ProtNLM"/>
    </source>
</evidence>
<feature type="non-terminal residue" evidence="2">
    <location>
        <position position="1"/>
    </location>
</feature>
<organism evidence="2 3">
    <name type="scientific">Ooceraea biroi</name>
    <name type="common">Clonal raider ant</name>
    <name type="synonym">Cerapachys biroi</name>
    <dbReference type="NCBI Taxonomy" id="2015173"/>
    <lineage>
        <taxon>Eukaryota</taxon>
        <taxon>Metazoa</taxon>
        <taxon>Ecdysozoa</taxon>
        <taxon>Arthropoda</taxon>
        <taxon>Hexapoda</taxon>
        <taxon>Insecta</taxon>
        <taxon>Pterygota</taxon>
        <taxon>Neoptera</taxon>
        <taxon>Endopterygota</taxon>
        <taxon>Hymenoptera</taxon>
        <taxon>Apocrita</taxon>
        <taxon>Aculeata</taxon>
        <taxon>Formicoidea</taxon>
        <taxon>Formicidae</taxon>
        <taxon>Dorylinae</taxon>
        <taxon>Ooceraea</taxon>
    </lineage>
</organism>
<accession>A0A026WUW8</accession>
<dbReference type="Proteomes" id="UP000053097">
    <property type="component" value="Unassembled WGS sequence"/>
</dbReference>
<dbReference type="EMBL" id="KK107090">
    <property type="protein sequence ID" value="EZA59758.1"/>
    <property type="molecule type" value="Genomic_DNA"/>
</dbReference>
<feature type="region of interest" description="Disordered" evidence="1">
    <location>
        <begin position="65"/>
        <end position="88"/>
    </location>
</feature>
<gene>
    <name evidence="2" type="ORF">X777_16239</name>
</gene>
<proteinExistence type="predicted"/>
<evidence type="ECO:0000313" key="3">
    <source>
        <dbReference type="Proteomes" id="UP000053097"/>
    </source>
</evidence>
<feature type="compositionally biased region" description="Polar residues" evidence="1">
    <location>
        <begin position="65"/>
        <end position="78"/>
    </location>
</feature>
<dbReference type="OrthoDB" id="8063677at2759"/>
<sequence length="88" mass="10008">TKILMTLPGKFNPLITAWDSVPVKDQTRANLIERLIKEEQRLTVMDATEEALATSDFGKRKTKVNSNKKFQNSSSGNIKSKKEVECYF</sequence>
<evidence type="ECO:0000256" key="1">
    <source>
        <dbReference type="SAM" id="MobiDB-lite"/>
    </source>
</evidence>
<dbReference type="AlphaFoldDB" id="A0A026WUW8"/>
<name>A0A026WUW8_OOCBI</name>